<keyword evidence="2" id="KW-0812">Transmembrane</keyword>
<feature type="transmembrane region" description="Helical" evidence="2">
    <location>
        <begin position="216"/>
        <end position="237"/>
    </location>
</feature>
<feature type="transmembrane region" description="Helical" evidence="2">
    <location>
        <begin position="189"/>
        <end position="209"/>
    </location>
</feature>
<feature type="compositionally biased region" description="Pro residues" evidence="1">
    <location>
        <begin position="770"/>
        <end position="779"/>
    </location>
</feature>
<keyword evidence="2" id="KW-0472">Membrane</keyword>
<feature type="region of interest" description="Disordered" evidence="1">
    <location>
        <begin position="1478"/>
        <end position="1511"/>
    </location>
</feature>
<feature type="transmembrane region" description="Helical" evidence="2">
    <location>
        <begin position="6"/>
        <end position="30"/>
    </location>
</feature>
<protein>
    <submittedName>
        <fullName evidence="3">Uncharacterized protein</fullName>
    </submittedName>
</protein>
<feature type="region of interest" description="Disordered" evidence="1">
    <location>
        <begin position="839"/>
        <end position="930"/>
    </location>
</feature>
<feature type="region of interest" description="Disordered" evidence="1">
    <location>
        <begin position="1548"/>
        <end position="1572"/>
    </location>
</feature>
<feature type="region of interest" description="Disordered" evidence="1">
    <location>
        <begin position="1380"/>
        <end position="1404"/>
    </location>
</feature>
<feature type="region of interest" description="Disordered" evidence="1">
    <location>
        <begin position="1908"/>
        <end position="1930"/>
    </location>
</feature>
<evidence type="ECO:0000256" key="2">
    <source>
        <dbReference type="SAM" id="Phobius"/>
    </source>
</evidence>
<reference evidence="3" key="1">
    <citation type="journal article" date="2020" name="Phytopathology">
        <title>Genome Sequence Resources of Colletotrichum truncatum, C. plurivorum, C. musicola, and C. sojae: Four Species Pathogenic to Soybean (Glycine max).</title>
        <authorList>
            <person name="Rogerio F."/>
            <person name="Boufleur T.R."/>
            <person name="Ciampi-Guillardi M."/>
            <person name="Sukno S.A."/>
            <person name="Thon M.R."/>
            <person name="Massola Junior N.S."/>
            <person name="Baroncelli R."/>
        </authorList>
    </citation>
    <scope>NUCLEOTIDE SEQUENCE</scope>
    <source>
        <strain evidence="3">LFN0074</strain>
    </source>
</reference>
<feature type="compositionally biased region" description="Basic and acidic residues" evidence="1">
    <location>
        <begin position="405"/>
        <end position="414"/>
    </location>
</feature>
<feature type="compositionally biased region" description="Low complexity" evidence="1">
    <location>
        <begin position="750"/>
        <end position="769"/>
    </location>
</feature>
<feature type="compositionally biased region" description="Acidic residues" evidence="1">
    <location>
        <begin position="1559"/>
        <end position="1569"/>
    </location>
</feature>
<gene>
    <name evidence="3" type="ORF">CMUS01_07844</name>
</gene>
<dbReference type="Proteomes" id="UP000639643">
    <property type="component" value="Unassembled WGS sequence"/>
</dbReference>
<feature type="region of interest" description="Disordered" evidence="1">
    <location>
        <begin position="405"/>
        <end position="668"/>
    </location>
</feature>
<organism evidence="3 4">
    <name type="scientific">Colletotrichum musicola</name>
    <dbReference type="NCBI Taxonomy" id="2175873"/>
    <lineage>
        <taxon>Eukaryota</taxon>
        <taxon>Fungi</taxon>
        <taxon>Dikarya</taxon>
        <taxon>Ascomycota</taxon>
        <taxon>Pezizomycotina</taxon>
        <taxon>Sordariomycetes</taxon>
        <taxon>Hypocreomycetidae</taxon>
        <taxon>Glomerellales</taxon>
        <taxon>Glomerellaceae</taxon>
        <taxon>Colletotrichum</taxon>
        <taxon>Colletotrichum orchidearum species complex</taxon>
    </lineage>
</organism>
<dbReference type="EMBL" id="WIGM01000290">
    <property type="protein sequence ID" value="KAF6830230.1"/>
    <property type="molecule type" value="Genomic_DNA"/>
</dbReference>
<feature type="compositionally biased region" description="Basic and acidic residues" evidence="1">
    <location>
        <begin position="849"/>
        <end position="862"/>
    </location>
</feature>
<feature type="region of interest" description="Disordered" evidence="1">
    <location>
        <begin position="1138"/>
        <end position="1226"/>
    </location>
</feature>
<keyword evidence="2" id="KW-1133">Transmembrane helix</keyword>
<feature type="region of interest" description="Disordered" evidence="1">
    <location>
        <begin position="2154"/>
        <end position="2178"/>
    </location>
</feature>
<name>A0A8H6KF75_9PEZI</name>
<feature type="compositionally biased region" description="Polar residues" evidence="1">
    <location>
        <begin position="509"/>
        <end position="518"/>
    </location>
</feature>
<comment type="caution">
    <text evidence="3">The sequence shown here is derived from an EMBL/GenBank/DDBJ whole genome shotgun (WGS) entry which is preliminary data.</text>
</comment>
<evidence type="ECO:0000313" key="4">
    <source>
        <dbReference type="Proteomes" id="UP000639643"/>
    </source>
</evidence>
<feature type="transmembrane region" description="Helical" evidence="2">
    <location>
        <begin position="112"/>
        <end position="132"/>
    </location>
</feature>
<feature type="region of interest" description="Disordered" evidence="1">
    <location>
        <begin position="1329"/>
        <end position="1353"/>
    </location>
</feature>
<feature type="compositionally biased region" description="Low complexity" evidence="1">
    <location>
        <begin position="1215"/>
        <end position="1226"/>
    </location>
</feature>
<feature type="compositionally biased region" description="Polar residues" evidence="1">
    <location>
        <begin position="1154"/>
        <end position="1175"/>
    </location>
</feature>
<feature type="compositionally biased region" description="Basic and acidic residues" evidence="1">
    <location>
        <begin position="1143"/>
        <end position="1152"/>
    </location>
</feature>
<feature type="compositionally biased region" description="Acidic residues" evidence="1">
    <location>
        <begin position="1486"/>
        <end position="1511"/>
    </location>
</feature>
<dbReference type="OrthoDB" id="5370537at2759"/>
<feature type="compositionally biased region" description="Polar residues" evidence="1">
    <location>
        <begin position="543"/>
        <end position="578"/>
    </location>
</feature>
<sequence length="2279" mass="250853">MFIPGVVQALIAALTFGIVLNAASSAVFLFAKGHGSKIFRDGLRLVLITFLASAALWAQIDFAALTIDPTSTSGCQVAVIFTTIFDQLARFAIEQYLLWAINLNAKAPTAAIIPQAVIGTRFILGAVFVGFQKPQIATVCVSKIDVLPIGVVVMVVDFLIVAMLAFRAHSLGLAREITSGHTNPQGKKAVLWGVVGLALWTAGSIPMLLGIDNVELIWRTALPATALSLLIGILTGFSESLLPPRPVQATHADAQSPRNIGVSRDISSSDSDYPPTRYEDLKAGTVTTVTSFARPRDAPRPDGRNGFVAALPIIAGSVPGQAATGVGGVPVQGQLFPPMRAQTAPARESLKVEVKPKVQYKRSIFDRGGPGASIKNAISNPILHDSGEENPLSKIATIDLATAAKNDKARRDNDMATMQRSPSLIAQRPAPQPPNITPEEALKRSQSLKRKEVGPTSPLAEPQPLRSAGLMSNPPAITSSAQLSPGVEEIRRRSPRQLPEPAQQKEKQTTPMTPKQSAPGNSISPPRPPRPERPMSPFETMERSTSQRTALTSASQKTVARSASQKSTATSGPITSAQAVSPLTALVPPPPPKSAARLMSPKKPDLPSTWPIQSSVDPTIRPSRQKPLSPRNLDGAPQTGLQRRPTNAGLPSNPRAMTMKSLPKDATVPKEQTVMFVSNIQYNDPMGVQNIIRGFASQASKTPVPAQSPGSALKSSGSIVHRPRPIPRQQGKDRQIFPAENSPNHKRSKSGGSIISRKSILLSNPGSPTQLPPLPPPPKSAGANPVRPLPNDTKSMTFDEKMDLFFPRPPINSGSVARPRQSIPEIPMLPAAYKLVDNSANKDGGWETESSRDPSKDSDRSTKTSVRTQSILDIEELSRRPDYPRNTSKFSVDTSVFTGKPADDSESWIPDLPIDERAHSGRSYDGVKRQSSPVLPIRNTSLSDLSEARTRDEETTTNWGSIHSPVAAVNIQEVRHMPKPTWIQPRDDGNLRDLSMISHNDGKEVMTIMLDASVEHERDLQAPLAGGERPVHLQDANLTGRGALWHRRVGDECVTFSERKEKVKSRRMPPPQPLQLRPPVKKNAIVLQVAEPSPLESPQHAYEMIQAQLKRFEEPNRDSYESQGQRIRLLESLEAEMGQQENQWHEMQHGLSRDSLSTVVTSSVRNSHQDPTNVSPRPRENSIHANIAADRRASRRTRMQSGGSLNKASYEDLRSASSASSDSNNRASLWQQRLADAQIEYMENATELLAKRNLNFLSVSRARASAQLGSPTPPDTDESDGPDAQILARLMPKQRALLNHLWEPTSPVSCEREVTLLWAPTHDVANKPSQIGAGVAPPGLSVRPASRKAAEPLTIESSQLWQPDHTAAKKLRTSTSGMWRASWMPEPPKPQSRPVTQRPPRRSKRITLLPDILESPEPLPDKRGTLGIFQFPWGEKSDTATVQARPNHMFMAMPGTMSTGGPAVRAALEARAKQLEAQEYSSSFFDDYDEEDEGDDEVSNIDEENDSDDGFDETTLWEIASLLQSDQVPSKNSLLPGAAFYRPASNMEEYPSQESSEYNSEDEKGEDEDDTKHDSMVITVNVEEKSLSPQCSLLWTGKSNLFVGTPKMMGLSQPDAHTWAMYTETMSAPPRSHAQYAEPAVAQSSSLWNLPAVHSRNANSSLLWDPSVTSSAPKTDANTVSTQPRQRLRKTLWVAPLMIVEKEGSGLFDLSRKRATYKTTKASPVGLSMCSTARVQTAVLPVLTSTNLWQPRRTLKKLWIAPPVITGAEPRGLFSTRQKRATFRTTSAPPIGLGMPSTRRLAKNEALPVITSTSLWQAKQTKGKALWTPPVAIIETESAGLFNVSQKRAIYRITPATPIGLHMRSTARATEEALPVLNSSSLWAMPATAPQAREWIAVGSIKPTSPSIIASDHSTPSLDTASTRSGATDITSDFEPLPDVVIQQPAWWENSQGAETTLLKEAILQPLHRREALPAEWDAALNEALGIASAMVTDRLIRKFASPEQWQQALHEAMLAAVDEADVLGEEPHQQQIQPQVSGQCQQIDHAQYSLLQPEHQHYLDQQQLEKQRYEMQLEQQQLFEQQEYERRAYEQQLARQRYLEQQEYEQRLYFEQQQLERQRYFEEEEIAQQQYFAQMQLEQNHQYFRRHEIEQQLEEQDEQDGQTQREEQVEPGPEPEQFAQLASATPLLWCAPESSVSNDSCMWIPTARPTQHIDDGDPLTPEDPESRRLRLKRFRPGAVTAGLVSFDGQSLWNGLGAGRLMPLGGGMDWLVGLPLMHM</sequence>
<accession>A0A8H6KF75</accession>
<keyword evidence="4" id="KW-1185">Reference proteome</keyword>
<feature type="region of interest" description="Disordered" evidence="1">
    <location>
        <begin position="698"/>
        <end position="823"/>
    </location>
</feature>
<feature type="transmembrane region" description="Helical" evidence="2">
    <location>
        <begin position="144"/>
        <end position="169"/>
    </location>
</feature>
<feature type="compositionally biased region" description="Polar residues" evidence="1">
    <location>
        <begin position="708"/>
        <end position="718"/>
    </location>
</feature>
<evidence type="ECO:0000256" key="1">
    <source>
        <dbReference type="SAM" id="MobiDB-lite"/>
    </source>
</evidence>
<feature type="transmembrane region" description="Helical" evidence="2">
    <location>
        <begin position="42"/>
        <end position="60"/>
    </location>
</feature>
<proteinExistence type="predicted"/>
<feature type="region of interest" description="Disordered" evidence="1">
    <location>
        <begin position="248"/>
        <end position="276"/>
    </location>
</feature>
<evidence type="ECO:0000313" key="3">
    <source>
        <dbReference type="EMBL" id="KAF6830230.1"/>
    </source>
</evidence>
<feature type="compositionally biased region" description="Polar residues" evidence="1">
    <location>
        <begin position="885"/>
        <end position="897"/>
    </location>
</feature>